<feature type="transmembrane region" description="Helical" evidence="1">
    <location>
        <begin position="42"/>
        <end position="64"/>
    </location>
</feature>
<name>A0ABU1BLN2_9BURK</name>
<keyword evidence="1" id="KW-1133">Transmembrane helix</keyword>
<dbReference type="RefSeq" id="WP_338435812.1">
    <property type="nucleotide sequence ID" value="NZ_JAUYVH010000002.1"/>
</dbReference>
<evidence type="ECO:0000256" key="1">
    <source>
        <dbReference type="SAM" id="Phobius"/>
    </source>
</evidence>
<evidence type="ECO:0000313" key="2">
    <source>
        <dbReference type="EMBL" id="MDQ9169888.1"/>
    </source>
</evidence>
<sequence>MEQAVQKHVAAPVTEIEEIFTQEEVLPLEDNRRSTGFNVNKLQAVLCILASSLISIGVIAWLIAG</sequence>
<keyword evidence="1" id="KW-0472">Membrane</keyword>
<accession>A0ABU1BLN2</accession>
<gene>
    <name evidence="2" type="ORF">Q8A64_05625</name>
</gene>
<organism evidence="2 3">
    <name type="scientific">Keguizhuia sedimenti</name>
    <dbReference type="NCBI Taxonomy" id="3064264"/>
    <lineage>
        <taxon>Bacteria</taxon>
        <taxon>Pseudomonadati</taxon>
        <taxon>Pseudomonadota</taxon>
        <taxon>Betaproteobacteria</taxon>
        <taxon>Burkholderiales</taxon>
        <taxon>Oxalobacteraceae</taxon>
        <taxon>Keguizhuia</taxon>
    </lineage>
</organism>
<comment type="caution">
    <text evidence="2">The sequence shown here is derived from an EMBL/GenBank/DDBJ whole genome shotgun (WGS) entry which is preliminary data.</text>
</comment>
<protein>
    <submittedName>
        <fullName evidence="2">Uncharacterized protein</fullName>
    </submittedName>
</protein>
<dbReference type="EMBL" id="JAUYVH010000002">
    <property type="protein sequence ID" value="MDQ9169888.1"/>
    <property type="molecule type" value="Genomic_DNA"/>
</dbReference>
<evidence type="ECO:0000313" key="3">
    <source>
        <dbReference type="Proteomes" id="UP001225596"/>
    </source>
</evidence>
<keyword evidence="3" id="KW-1185">Reference proteome</keyword>
<keyword evidence="1" id="KW-0812">Transmembrane</keyword>
<dbReference type="Proteomes" id="UP001225596">
    <property type="component" value="Unassembled WGS sequence"/>
</dbReference>
<reference evidence="2 3" key="1">
    <citation type="submission" date="2023-08" db="EMBL/GenBank/DDBJ databases">
        <title>Oxalobacteraceae gen .nov., isolated from river sludge outside the plant.</title>
        <authorList>
            <person name="Zhao S.Y."/>
        </authorList>
    </citation>
    <scope>NUCLEOTIDE SEQUENCE [LARGE SCALE GENOMIC DNA]</scope>
    <source>
        <strain evidence="2 3">R-40</strain>
    </source>
</reference>
<proteinExistence type="predicted"/>